<accession>A0ABD3VE91</accession>
<evidence type="ECO:0000313" key="1">
    <source>
        <dbReference type="EMBL" id="KAL3859907.1"/>
    </source>
</evidence>
<dbReference type="AlphaFoldDB" id="A0ABD3VE91"/>
<name>A0ABD3VE91_SINWO</name>
<gene>
    <name evidence="1" type="ORF">ACJMK2_010091</name>
</gene>
<dbReference type="EMBL" id="JBJQND010000012">
    <property type="protein sequence ID" value="KAL3859907.1"/>
    <property type="molecule type" value="Genomic_DNA"/>
</dbReference>
<reference evidence="1 2" key="1">
    <citation type="submission" date="2024-11" db="EMBL/GenBank/DDBJ databases">
        <title>Chromosome-level genome assembly of the freshwater bivalve Anodonta woodiana.</title>
        <authorList>
            <person name="Chen X."/>
        </authorList>
    </citation>
    <scope>NUCLEOTIDE SEQUENCE [LARGE SCALE GENOMIC DNA]</scope>
    <source>
        <strain evidence="1">MN2024</strain>
        <tissue evidence="1">Gills</tissue>
    </source>
</reference>
<proteinExistence type="predicted"/>
<dbReference type="Proteomes" id="UP001634394">
    <property type="component" value="Unassembled WGS sequence"/>
</dbReference>
<organism evidence="1 2">
    <name type="scientific">Sinanodonta woodiana</name>
    <name type="common">Chinese pond mussel</name>
    <name type="synonym">Anodonta woodiana</name>
    <dbReference type="NCBI Taxonomy" id="1069815"/>
    <lineage>
        <taxon>Eukaryota</taxon>
        <taxon>Metazoa</taxon>
        <taxon>Spiralia</taxon>
        <taxon>Lophotrochozoa</taxon>
        <taxon>Mollusca</taxon>
        <taxon>Bivalvia</taxon>
        <taxon>Autobranchia</taxon>
        <taxon>Heteroconchia</taxon>
        <taxon>Palaeoheterodonta</taxon>
        <taxon>Unionida</taxon>
        <taxon>Unionoidea</taxon>
        <taxon>Unionidae</taxon>
        <taxon>Unioninae</taxon>
        <taxon>Sinanodonta</taxon>
    </lineage>
</organism>
<keyword evidence="2" id="KW-1185">Reference proteome</keyword>
<protein>
    <submittedName>
        <fullName evidence="1">Uncharacterized protein</fullName>
    </submittedName>
</protein>
<evidence type="ECO:0000313" key="2">
    <source>
        <dbReference type="Proteomes" id="UP001634394"/>
    </source>
</evidence>
<comment type="caution">
    <text evidence="1">The sequence shown here is derived from an EMBL/GenBank/DDBJ whole genome shotgun (WGS) entry which is preliminary data.</text>
</comment>
<sequence>MTLFGDLYTKAIDFFVPLRFTPSKEIVSRVITSLFPECKRTCVFKKHIEYACYSGLVERCKISTNDTPILIPNNCETCLDRLGHLTITCPTLHVVNGNIVTCTMTFGKTMCLMVKGASLHIQQQIDLTQSNVDGLVYLCEKLKFCKGMRYDENFVTSTNYVKEDWSRFCNETQIDQRVRSPSCKVIVSFLSKVELCLLCRKRFFYLKKRKAEVVDDACIVSDMETSKDNVTTLVETPSVKLEPNVMVAAPPDQMTIANVVTEPDELHNIITLNDIPERFNSLLESQLRNNKKGKDARYRRWNPDIISLSLGLYCRSPSTYHYLKSSGFLTLPSKRLLQYYKNSMKQQPGYVDESLTPMVRKADRQKISEFGKHGGILIDEMTMQDD</sequence>